<evidence type="ECO:0000313" key="2">
    <source>
        <dbReference type="Proteomes" id="UP000294613"/>
    </source>
</evidence>
<sequence length="37" mass="4664">MMDSKEAKQRMVEGRLYLPFQERFLEKVHCKKIWFFI</sequence>
<dbReference type="AlphaFoldDB" id="A0A4V2UPP0"/>
<dbReference type="EMBL" id="SLZV01000018">
    <property type="protein sequence ID" value="TCS66700.1"/>
    <property type="molecule type" value="Genomic_DNA"/>
</dbReference>
<reference evidence="1 2" key="1">
    <citation type="submission" date="2019-03" db="EMBL/GenBank/DDBJ databases">
        <title>Genomic Encyclopedia of Type Strains, Phase IV (KMG-IV): sequencing the most valuable type-strain genomes for metagenomic binning, comparative biology and taxonomic classification.</title>
        <authorList>
            <person name="Goeker M."/>
        </authorList>
    </citation>
    <scope>NUCLEOTIDE SEQUENCE [LARGE SCALE GENOMIC DNA]</scope>
    <source>
        <strain evidence="1 2">DSM 103426</strain>
    </source>
</reference>
<organism evidence="1 2">
    <name type="scientific">Faecalimonas umbilicata</name>
    <dbReference type="NCBI Taxonomy" id="1912855"/>
    <lineage>
        <taxon>Bacteria</taxon>
        <taxon>Bacillati</taxon>
        <taxon>Bacillota</taxon>
        <taxon>Clostridia</taxon>
        <taxon>Lachnospirales</taxon>
        <taxon>Lachnospiraceae</taxon>
        <taxon>Faecalimonas</taxon>
    </lineage>
</organism>
<evidence type="ECO:0000313" key="1">
    <source>
        <dbReference type="EMBL" id="TCS66700.1"/>
    </source>
</evidence>
<protein>
    <submittedName>
        <fullName evidence="1">Uncharacterized protein</fullName>
    </submittedName>
</protein>
<accession>A0A4V2UPP0</accession>
<proteinExistence type="predicted"/>
<dbReference type="Proteomes" id="UP000294613">
    <property type="component" value="Unassembled WGS sequence"/>
</dbReference>
<gene>
    <name evidence="1" type="ORF">EDD74_11834</name>
</gene>
<name>A0A4V2UPP0_9FIRM</name>
<comment type="caution">
    <text evidence="1">The sequence shown here is derived from an EMBL/GenBank/DDBJ whole genome shotgun (WGS) entry which is preliminary data.</text>
</comment>